<feature type="region of interest" description="Disordered" evidence="1">
    <location>
        <begin position="65"/>
        <end position="84"/>
    </location>
</feature>
<evidence type="ECO:0000256" key="1">
    <source>
        <dbReference type="SAM" id="MobiDB-lite"/>
    </source>
</evidence>
<dbReference type="EMBL" id="RJLM01000003">
    <property type="protein sequence ID" value="RWX55908.1"/>
    <property type="molecule type" value="Genomic_DNA"/>
</dbReference>
<organism evidence="2 3">
    <name type="scientific">Photobacterium chitinilyticum</name>
    <dbReference type="NCBI Taxonomy" id="2485123"/>
    <lineage>
        <taxon>Bacteria</taxon>
        <taxon>Pseudomonadati</taxon>
        <taxon>Pseudomonadota</taxon>
        <taxon>Gammaproteobacteria</taxon>
        <taxon>Vibrionales</taxon>
        <taxon>Vibrionaceae</taxon>
        <taxon>Photobacterium</taxon>
    </lineage>
</organism>
<reference evidence="2 3" key="1">
    <citation type="submission" date="2018-11" db="EMBL/GenBank/DDBJ databases">
        <title>Photobacterium sp. BEI247 sp. nov., a marine bacterium isolated from Yongle Blue Hole in the South China Sea.</title>
        <authorList>
            <person name="Wang X."/>
        </authorList>
    </citation>
    <scope>NUCLEOTIDE SEQUENCE [LARGE SCALE GENOMIC DNA]</scope>
    <source>
        <strain evidence="3">BEI247</strain>
    </source>
</reference>
<proteinExistence type="predicted"/>
<evidence type="ECO:0000313" key="2">
    <source>
        <dbReference type="EMBL" id="RWX55908.1"/>
    </source>
</evidence>
<name>A0A3S3S1S9_9GAMM</name>
<sequence>MAHAESYQAANNLALPDSVTQHMVESSKFDILVAKIHSETDSNQATMDKGALVWNFPLQAVSKESIPKQANPLPQKQHSTESRDYDPALANSSRMANLLRHDPEEVQPLYQLAIELPIEPIPSLVKGYCVNFSDSLNWMLNTNPPSCRISGWKESNLTYISYHHRFLRT</sequence>
<dbReference type="AlphaFoldDB" id="A0A3S3S1S9"/>
<protein>
    <submittedName>
        <fullName evidence="2">Uncharacterized protein</fullName>
    </submittedName>
</protein>
<dbReference type="OrthoDB" id="6272517at2"/>
<gene>
    <name evidence="2" type="ORF">EDI28_10455</name>
</gene>
<keyword evidence="3" id="KW-1185">Reference proteome</keyword>
<comment type="caution">
    <text evidence="2">The sequence shown here is derived from an EMBL/GenBank/DDBJ whole genome shotgun (WGS) entry which is preliminary data.</text>
</comment>
<accession>A0A3S3S1S9</accession>
<evidence type="ECO:0000313" key="3">
    <source>
        <dbReference type="Proteomes" id="UP000287563"/>
    </source>
</evidence>
<dbReference type="Proteomes" id="UP000287563">
    <property type="component" value="Unassembled WGS sequence"/>
</dbReference>